<gene>
    <name evidence="1" type="ORF">BXZ70DRAFT_372504</name>
</gene>
<proteinExistence type="predicted"/>
<evidence type="ECO:0000313" key="1">
    <source>
        <dbReference type="EMBL" id="KAH8093934.1"/>
    </source>
</evidence>
<dbReference type="AlphaFoldDB" id="A0A8K0XMQ1"/>
<protein>
    <submittedName>
        <fullName evidence="1">Uncharacterized protein</fullName>
    </submittedName>
</protein>
<sequence length="199" mass="22319">MGMESSRRAESIRGGRWISPFLQSPSPPPALITYTALFFLPLPPIHYIILSSPPPHHHRSSTPIIHQSSVSQHLKHLFTFPVLSLSLSSGFSFWYFSARSFVRSVHTTYAIDVGIGIDRETPLCPCFHVLGYKKRKTRLCVMSPSVRYRRPFPMSKAVPLTMTCHICTLDPQKNRGPIHGFVGVDYPDLGLGSVRPPLP</sequence>
<name>A0A8K0XMQ1_9AGAR</name>
<organism evidence="1 2">
    <name type="scientific">Cristinia sonorae</name>
    <dbReference type="NCBI Taxonomy" id="1940300"/>
    <lineage>
        <taxon>Eukaryota</taxon>
        <taxon>Fungi</taxon>
        <taxon>Dikarya</taxon>
        <taxon>Basidiomycota</taxon>
        <taxon>Agaricomycotina</taxon>
        <taxon>Agaricomycetes</taxon>
        <taxon>Agaricomycetidae</taxon>
        <taxon>Agaricales</taxon>
        <taxon>Pleurotineae</taxon>
        <taxon>Stephanosporaceae</taxon>
        <taxon>Cristinia</taxon>
    </lineage>
</organism>
<keyword evidence="2" id="KW-1185">Reference proteome</keyword>
<dbReference type="Proteomes" id="UP000813824">
    <property type="component" value="Unassembled WGS sequence"/>
</dbReference>
<evidence type="ECO:0000313" key="2">
    <source>
        <dbReference type="Proteomes" id="UP000813824"/>
    </source>
</evidence>
<comment type="caution">
    <text evidence="1">The sequence shown here is derived from an EMBL/GenBank/DDBJ whole genome shotgun (WGS) entry which is preliminary data.</text>
</comment>
<dbReference type="EMBL" id="JAEVFJ010000027">
    <property type="protein sequence ID" value="KAH8093934.1"/>
    <property type="molecule type" value="Genomic_DNA"/>
</dbReference>
<reference evidence="1" key="1">
    <citation type="journal article" date="2021" name="New Phytol.">
        <title>Evolutionary innovations through gain and loss of genes in the ectomycorrhizal Boletales.</title>
        <authorList>
            <person name="Wu G."/>
            <person name="Miyauchi S."/>
            <person name="Morin E."/>
            <person name="Kuo A."/>
            <person name="Drula E."/>
            <person name="Varga T."/>
            <person name="Kohler A."/>
            <person name="Feng B."/>
            <person name="Cao Y."/>
            <person name="Lipzen A."/>
            <person name="Daum C."/>
            <person name="Hundley H."/>
            <person name="Pangilinan J."/>
            <person name="Johnson J."/>
            <person name="Barry K."/>
            <person name="LaButti K."/>
            <person name="Ng V."/>
            <person name="Ahrendt S."/>
            <person name="Min B."/>
            <person name="Choi I.G."/>
            <person name="Park H."/>
            <person name="Plett J.M."/>
            <person name="Magnuson J."/>
            <person name="Spatafora J.W."/>
            <person name="Nagy L.G."/>
            <person name="Henrissat B."/>
            <person name="Grigoriev I.V."/>
            <person name="Yang Z.L."/>
            <person name="Xu J."/>
            <person name="Martin F.M."/>
        </authorList>
    </citation>
    <scope>NUCLEOTIDE SEQUENCE</scope>
    <source>
        <strain evidence="1">KKN 215</strain>
    </source>
</reference>
<accession>A0A8K0XMQ1</accession>